<dbReference type="RefSeq" id="WP_135068537.1">
    <property type="nucleotide sequence ID" value="NZ_CP038266.1"/>
</dbReference>
<proteinExistence type="inferred from homology"/>
<evidence type="ECO:0000256" key="1">
    <source>
        <dbReference type="ARBA" id="ARBA00008791"/>
    </source>
</evidence>
<dbReference type="PANTHER" id="PTHR46268:SF6">
    <property type="entry name" value="UNIVERSAL STRESS PROTEIN UP12"/>
    <property type="match status" value="1"/>
</dbReference>
<accession>A0ABX5SY37</accession>
<dbReference type="Gene3D" id="3.40.50.12370">
    <property type="match status" value="1"/>
</dbReference>
<reference evidence="3 4" key="1">
    <citation type="submission" date="2019-03" db="EMBL/GenBank/DDBJ databases">
        <authorList>
            <person name="Dong K."/>
        </authorList>
    </citation>
    <scope>NUCLEOTIDE SEQUENCE [LARGE SCALE GENOMIC DNA]</scope>
    <source>
        <strain evidence="4">dk512</strain>
    </source>
</reference>
<evidence type="ECO:0000259" key="2">
    <source>
        <dbReference type="Pfam" id="PF00582"/>
    </source>
</evidence>
<dbReference type="InterPro" id="IPR006016">
    <property type="entry name" value="UspA"/>
</dbReference>
<name>A0ABX5SY37_9MICO</name>
<dbReference type="SUPFAM" id="SSF52402">
    <property type="entry name" value="Adenine nucleotide alpha hydrolases-like"/>
    <property type="match status" value="2"/>
</dbReference>
<feature type="domain" description="UspA" evidence="2">
    <location>
        <begin position="1"/>
        <end position="138"/>
    </location>
</feature>
<dbReference type="PRINTS" id="PR01438">
    <property type="entry name" value="UNVRSLSTRESS"/>
</dbReference>
<dbReference type="Pfam" id="PF00582">
    <property type="entry name" value="Usp"/>
    <property type="match status" value="2"/>
</dbReference>
<comment type="similarity">
    <text evidence="1">Belongs to the universal stress protein A family.</text>
</comment>
<sequence length="295" mass="30499">MTRPVVVGYTATDAGADALAVAARVARATRAPLEIVIVLPDESRSVITPPDAGYGRLVREQAEQWLAQARTLVGDGTTAGGSVRYAESFAEGLVIAARQLDAGFLVVGAANGGLRGRHFLGSVASELLHSADVPVILAPEGSRHNDPAAGLTRVTAAVGTRPGADVLLEEAVALAVAASVPLRLLSVETIDLPAGLDTGAIRIAGARHAQQVLDAARAELPEGLSSDAVIARGEGIEDAIDQLAWDPAEIALVGSSRLAQPRRLFLGSTAAKMLRVLPVPLIVVPRTRPKEGERA</sequence>
<feature type="domain" description="UspA" evidence="2">
    <location>
        <begin position="153"/>
        <end position="285"/>
    </location>
</feature>
<dbReference type="EMBL" id="CP038266">
    <property type="protein sequence ID" value="QBR89735.1"/>
    <property type="molecule type" value="Genomic_DNA"/>
</dbReference>
<evidence type="ECO:0000313" key="4">
    <source>
        <dbReference type="Proteomes" id="UP000295748"/>
    </source>
</evidence>
<dbReference type="PANTHER" id="PTHR46268">
    <property type="entry name" value="STRESS RESPONSE PROTEIN NHAX"/>
    <property type="match status" value="1"/>
</dbReference>
<organism evidence="3 4">
    <name type="scientific">Microbacterium wangchenii</name>
    <dbReference type="NCBI Taxonomy" id="2541726"/>
    <lineage>
        <taxon>Bacteria</taxon>
        <taxon>Bacillati</taxon>
        <taxon>Actinomycetota</taxon>
        <taxon>Actinomycetes</taxon>
        <taxon>Micrococcales</taxon>
        <taxon>Microbacteriaceae</taxon>
        <taxon>Microbacterium</taxon>
    </lineage>
</organism>
<evidence type="ECO:0000313" key="3">
    <source>
        <dbReference type="EMBL" id="QBR89735.1"/>
    </source>
</evidence>
<protein>
    <submittedName>
        <fullName evidence="3">Universal stress protein</fullName>
    </submittedName>
</protein>
<dbReference type="InterPro" id="IPR006015">
    <property type="entry name" value="Universal_stress_UspA"/>
</dbReference>
<keyword evidence="4" id="KW-1185">Reference proteome</keyword>
<dbReference type="Proteomes" id="UP000295748">
    <property type="component" value="Chromosome"/>
</dbReference>
<dbReference type="CDD" id="cd00293">
    <property type="entry name" value="USP-like"/>
    <property type="match status" value="1"/>
</dbReference>
<gene>
    <name evidence="3" type="ORF">E4K62_14225</name>
</gene>